<organism evidence="1 2">
    <name type="scientific">Edhazardia aedis (strain USNM 41457)</name>
    <name type="common">Microsporidian parasite</name>
    <dbReference type="NCBI Taxonomy" id="1003232"/>
    <lineage>
        <taxon>Eukaryota</taxon>
        <taxon>Fungi</taxon>
        <taxon>Fungi incertae sedis</taxon>
        <taxon>Microsporidia</taxon>
        <taxon>Edhazardia</taxon>
    </lineage>
</organism>
<reference evidence="2" key="2">
    <citation type="submission" date="2015-07" db="EMBL/GenBank/DDBJ databases">
        <title>Contrasting host-pathogen interactions and genome evolution in two generalist and specialist microsporidian pathogens of mosquitoes.</title>
        <authorList>
            <consortium name="The Broad Institute Genomics Platform"/>
            <consortium name="The Broad Institute Genome Sequencing Center for Infectious Disease"/>
            <person name="Cuomo C.A."/>
            <person name="Sanscrainte N.D."/>
            <person name="Goldberg J.M."/>
            <person name="Heiman D."/>
            <person name="Young S."/>
            <person name="Zeng Q."/>
            <person name="Becnel J.J."/>
            <person name="Birren B.W."/>
        </authorList>
    </citation>
    <scope>NUCLEOTIDE SEQUENCE [LARGE SCALE GENOMIC DNA]</scope>
    <source>
        <strain evidence="2">USNM 41457</strain>
    </source>
</reference>
<accession>J9DIH0</accession>
<reference evidence="1 2" key="1">
    <citation type="submission" date="2011-08" db="EMBL/GenBank/DDBJ databases">
        <authorList>
            <person name="Liu Z.J."/>
            <person name="Shi F.L."/>
            <person name="Lu J.Q."/>
            <person name="Li M."/>
            <person name="Wang Z.L."/>
        </authorList>
    </citation>
    <scope>NUCLEOTIDE SEQUENCE [LARGE SCALE GENOMIC DNA]</scope>
    <source>
        <strain evidence="1 2">USNM 41457</strain>
    </source>
</reference>
<evidence type="ECO:0000313" key="1">
    <source>
        <dbReference type="EMBL" id="EJW02415.1"/>
    </source>
</evidence>
<dbReference type="SUPFAM" id="SSF53955">
    <property type="entry name" value="Lysozyme-like"/>
    <property type="match status" value="1"/>
</dbReference>
<evidence type="ECO:0008006" key="3">
    <source>
        <dbReference type="Google" id="ProtNLM"/>
    </source>
</evidence>
<evidence type="ECO:0000313" key="2">
    <source>
        <dbReference type="Proteomes" id="UP000003163"/>
    </source>
</evidence>
<keyword evidence="2" id="KW-1185">Reference proteome</keyword>
<gene>
    <name evidence="1" type="ORF">EDEG_03157</name>
</gene>
<proteinExistence type="predicted"/>
<dbReference type="EMBL" id="AFBI03000072">
    <property type="protein sequence ID" value="EJW02415.1"/>
    <property type="molecule type" value="Genomic_DNA"/>
</dbReference>
<comment type="caution">
    <text evidence="1">The sequence shown here is derived from an EMBL/GenBank/DDBJ whole genome shotgun (WGS) entry which is preliminary data.</text>
</comment>
<dbReference type="HOGENOM" id="CLU_1272284_0_0_1"/>
<dbReference type="InterPro" id="IPR023346">
    <property type="entry name" value="Lysozyme-like_dom_sf"/>
</dbReference>
<protein>
    <recommendedName>
        <fullName evidence="3">Glycoside hydrolase family 19 catalytic domain-containing protein</fullName>
    </recommendedName>
</protein>
<dbReference type="VEuPathDB" id="MicrosporidiaDB:EDEG_03157"/>
<dbReference type="AlphaFoldDB" id="J9DIH0"/>
<dbReference type="Gene3D" id="1.10.530.10">
    <property type="match status" value="1"/>
</dbReference>
<dbReference type="Proteomes" id="UP000003163">
    <property type="component" value="Unassembled WGS sequence"/>
</dbReference>
<dbReference type="InParanoid" id="J9DIH0"/>
<sequence>MLKRNTNYFLATFADIFNSTNFISVKYTLNGPILRQVIRSLGFKLNETVPYDYIAFILQQSFRSLEECAFLLSHILYDSKGLNLTEKKPSNTDNTKNKIYNNKHGLPGLSYHHRGVLHVCWPQNYMKLGELMGIGDLLWRQPDHLLDVVFAVKAAVAWWDVNVTDNIHVGPTNFGSTADLVWTLKNDYSLMEEDREARFNVYRKVCSVLRVRRRAVL</sequence>
<name>J9DIH0_EDHAE</name>